<evidence type="ECO:0000313" key="2">
    <source>
        <dbReference type="Proteomes" id="UP000587477"/>
    </source>
</evidence>
<proteinExistence type="predicted"/>
<accession>A0A7S7KQX8</accession>
<protein>
    <submittedName>
        <fullName evidence="1">Uncharacterized protein</fullName>
    </submittedName>
</protein>
<evidence type="ECO:0000313" key="1">
    <source>
        <dbReference type="EMBL" id="QOY27134.1"/>
    </source>
</evidence>
<reference evidence="2" key="1">
    <citation type="submission" date="2020-10" db="EMBL/GenBank/DDBJ databases">
        <title>Complete genome sequence of Bacillus velezensis NST6.</title>
        <authorList>
            <person name="Choi J."/>
        </authorList>
    </citation>
    <scope>NUCLEOTIDE SEQUENCE [LARGE SCALE GENOMIC DNA]</scope>
    <source>
        <strain evidence="2">NST6</strain>
    </source>
</reference>
<dbReference type="AlphaFoldDB" id="A0A7S7KQX8"/>
<organism evidence="1 2">
    <name type="scientific">Bacillus velezensis</name>
    <dbReference type="NCBI Taxonomy" id="492670"/>
    <lineage>
        <taxon>Bacteria</taxon>
        <taxon>Bacillati</taxon>
        <taxon>Bacillota</taxon>
        <taxon>Bacilli</taxon>
        <taxon>Bacillales</taxon>
        <taxon>Bacillaceae</taxon>
        <taxon>Bacillus</taxon>
        <taxon>Bacillus amyloliquefaciens group</taxon>
    </lineage>
</organism>
<dbReference type="EMBL" id="CP063687">
    <property type="protein sequence ID" value="QOY27134.1"/>
    <property type="molecule type" value="Genomic_DNA"/>
</dbReference>
<dbReference type="Proteomes" id="UP000587477">
    <property type="component" value="Chromosome"/>
</dbReference>
<sequence>MESEKKNARDMLSPGVLSVYKASGPSSPVRILIVFPIS</sequence>
<gene>
    <name evidence="1" type="ORF">BACVE_002145</name>
</gene>
<name>A0A7S7KQX8_BACVE</name>